<dbReference type="Proteomes" id="UP000887579">
    <property type="component" value="Unplaced"/>
</dbReference>
<protein>
    <submittedName>
        <fullName evidence="2">Uncharacterized protein</fullName>
    </submittedName>
</protein>
<reference evidence="2" key="1">
    <citation type="submission" date="2022-11" db="UniProtKB">
        <authorList>
            <consortium name="WormBaseParasite"/>
        </authorList>
    </citation>
    <scope>IDENTIFICATION</scope>
</reference>
<evidence type="ECO:0000313" key="2">
    <source>
        <dbReference type="WBParaSite" id="ES5_v2.g18228.t1"/>
    </source>
</evidence>
<proteinExistence type="predicted"/>
<sequence length="170" mass="19799">MKLALLIIYFVAYLAIIDSNDNIADKTELKNKDETNLETINATFSWKIKNLHLYDFGTRYNVKSFVSPNLTAVSNNINGDGPTYFCQISISPEYQYNRIHYNDFDEFDNFELTKYKIIVEINVTSIKTEYRYVIDGIAYEGSMIEKSKLKDIIEIIVKAYFYIKNDSTKS</sequence>
<name>A0AC34FLQ9_9BILA</name>
<dbReference type="WBParaSite" id="ES5_v2.g18228.t1">
    <property type="protein sequence ID" value="ES5_v2.g18228.t1"/>
    <property type="gene ID" value="ES5_v2.g18228"/>
</dbReference>
<evidence type="ECO:0000313" key="1">
    <source>
        <dbReference type="Proteomes" id="UP000887579"/>
    </source>
</evidence>
<accession>A0AC34FLQ9</accession>
<organism evidence="1 2">
    <name type="scientific">Panagrolaimus sp. ES5</name>
    <dbReference type="NCBI Taxonomy" id="591445"/>
    <lineage>
        <taxon>Eukaryota</taxon>
        <taxon>Metazoa</taxon>
        <taxon>Ecdysozoa</taxon>
        <taxon>Nematoda</taxon>
        <taxon>Chromadorea</taxon>
        <taxon>Rhabditida</taxon>
        <taxon>Tylenchina</taxon>
        <taxon>Panagrolaimomorpha</taxon>
        <taxon>Panagrolaimoidea</taxon>
        <taxon>Panagrolaimidae</taxon>
        <taxon>Panagrolaimus</taxon>
    </lineage>
</organism>